<dbReference type="InterPro" id="IPR050902">
    <property type="entry name" value="ABC_Transporter_SBP"/>
</dbReference>
<evidence type="ECO:0000259" key="3">
    <source>
        <dbReference type="PROSITE" id="PS50983"/>
    </source>
</evidence>
<dbReference type="Proteomes" id="UP000019226">
    <property type="component" value="Chromosome"/>
</dbReference>
<dbReference type="RefSeq" id="WP_025387635.1">
    <property type="nucleotide sequence ID" value="NZ_CP004350.1"/>
</dbReference>
<feature type="domain" description="Fe/B12 periplasmic-binding" evidence="3">
    <location>
        <begin position="52"/>
        <end position="328"/>
    </location>
</feature>
<dbReference type="GeneID" id="82877759"/>
<evidence type="ECO:0000313" key="4">
    <source>
        <dbReference type="EMBL" id="AHI20183.1"/>
    </source>
</evidence>
<dbReference type="Gene3D" id="3.40.50.1980">
    <property type="entry name" value="Nitrogenase molybdenum iron protein domain"/>
    <property type="match status" value="2"/>
</dbReference>
<reference evidence="5" key="1">
    <citation type="submission" date="2013-02" db="EMBL/GenBank/DDBJ databases">
        <title>The complete genome sequence of Corynebacterium casei LMG S-19264 (=DSM 44701).</title>
        <authorList>
            <person name="Ruckert C."/>
            <person name="Albersmeier A."/>
            <person name="Kalinowski J."/>
        </authorList>
    </citation>
    <scope>NUCLEOTIDE SEQUENCE [LARGE SCALE GENOMIC DNA]</scope>
    <source>
        <strain evidence="5">LMG S-19264</strain>
    </source>
</reference>
<feature type="signal peptide" evidence="2">
    <location>
        <begin position="1"/>
        <end position="21"/>
    </location>
</feature>
<gene>
    <name evidence="4" type="ORF">CCASEI_08090</name>
</gene>
<evidence type="ECO:0000256" key="2">
    <source>
        <dbReference type="SAM" id="SignalP"/>
    </source>
</evidence>
<evidence type="ECO:0000256" key="1">
    <source>
        <dbReference type="ARBA" id="ARBA00008814"/>
    </source>
</evidence>
<accession>A0ABN4CEY8</accession>
<dbReference type="PROSITE" id="PS51257">
    <property type="entry name" value="PROKAR_LIPOPROTEIN"/>
    <property type="match status" value="1"/>
</dbReference>
<name>A0ABN4CEY8_9CORY</name>
<evidence type="ECO:0000313" key="5">
    <source>
        <dbReference type="Proteomes" id="UP000019226"/>
    </source>
</evidence>
<organism evidence="4 5">
    <name type="scientific">Corynebacterium casei LMG S-19264</name>
    <dbReference type="NCBI Taxonomy" id="1285583"/>
    <lineage>
        <taxon>Bacteria</taxon>
        <taxon>Bacillati</taxon>
        <taxon>Actinomycetota</taxon>
        <taxon>Actinomycetes</taxon>
        <taxon>Mycobacteriales</taxon>
        <taxon>Corynebacteriaceae</taxon>
        <taxon>Corynebacterium</taxon>
    </lineage>
</organism>
<keyword evidence="2" id="KW-0732">Signal</keyword>
<dbReference type="PANTHER" id="PTHR30535">
    <property type="entry name" value="VITAMIN B12-BINDING PROTEIN"/>
    <property type="match status" value="1"/>
</dbReference>
<dbReference type="InterPro" id="IPR002491">
    <property type="entry name" value="ABC_transptr_periplasmic_BD"/>
</dbReference>
<feature type="chain" id="PRO_5046179050" evidence="2">
    <location>
        <begin position="22"/>
        <end position="364"/>
    </location>
</feature>
<dbReference type="SUPFAM" id="SSF53807">
    <property type="entry name" value="Helical backbone' metal receptor"/>
    <property type="match status" value="1"/>
</dbReference>
<dbReference type="PANTHER" id="PTHR30535:SF34">
    <property type="entry name" value="MOLYBDATE-BINDING PROTEIN MOLA"/>
    <property type="match status" value="1"/>
</dbReference>
<dbReference type="PROSITE" id="PS50983">
    <property type="entry name" value="FE_B12_PBP"/>
    <property type="match status" value="1"/>
</dbReference>
<dbReference type="EMBL" id="CP004350">
    <property type="protein sequence ID" value="AHI20183.1"/>
    <property type="molecule type" value="Genomic_DNA"/>
</dbReference>
<dbReference type="Pfam" id="PF01497">
    <property type="entry name" value="Peripla_BP_2"/>
    <property type="match status" value="1"/>
</dbReference>
<keyword evidence="5" id="KW-1185">Reference proteome</keyword>
<protein>
    <submittedName>
        <fullName evidence="4">ABC transporter periplasmic protein</fullName>
    </submittedName>
</protein>
<proteinExistence type="inferred from homology"/>
<comment type="similarity">
    <text evidence="1">Belongs to the bacterial solute-binding protein 8 family.</text>
</comment>
<sequence length="364" mass="39603">MKTRTLIPFIAVALGITACSAPEEDEATPVAETVSITDHTGNEVEIPTDIERVAVDEIPIASTYLAYHDGAAPYMVGMSQSVVTALEDTVVADMAPELLDVETGYYADGELNVESLLDLDPDVVFYNANNTEHGEQFAAAGIPAVGFSTQGDPAVVYTEWLNLLEEVFQEPGRMDDKIDYGAELVADAQSRTATVADADRHNAMIIFNYSDGTMRVAGEPPFFGYYWLQTANAENAAVGADQPLTPVTAEQVFEWDPDFVFVGGAGQANLTVDEVIDGTAEGLDLSGLRAAQENNVYSNELGLWSWFTPNPDAPVIANWIGATIYPKQFEDVDLTQVVQDYYQEMYGYELSEQKAEEILRGSDS</sequence>